<comment type="caution">
    <text evidence="5">The sequence shown here is derived from an EMBL/GenBank/DDBJ whole genome shotgun (WGS) entry which is preliminary data.</text>
</comment>
<dbReference type="InterPro" id="IPR003660">
    <property type="entry name" value="HAMP_dom"/>
</dbReference>
<evidence type="ECO:0000256" key="1">
    <source>
        <dbReference type="ARBA" id="ARBA00022692"/>
    </source>
</evidence>
<dbReference type="GO" id="GO:0016020">
    <property type="term" value="C:membrane"/>
    <property type="evidence" value="ECO:0007669"/>
    <property type="project" value="InterPro"/>
</dbReference>
<dbReference type="Pfam" id="PF00672">
    <property type="entry name" value="HAMP"/>
    <property type="match status" value="1"/>
</dbReference>
<dbReference type="GO" id="GO:0007165">
    <property type="term" value="P:signal transduction"/>
    <property type="evidence" value="ECO:0007669"/>
    <property type="project" value="InterPro"/>
</dbReference>
<feature type="chain" id="PRO_5041249783" evidence="3">
    <location>
        <begin position="20"/>
        <end position="179"/>
    </location>
</feature>
<dbReference type="PROSITE" id="PS50885">
    <property type="entry name" value="HAMP"/>
    <property type="match status" value="1"/>
</dbReference>
<dbReference type="AlphaFoldDB" id="A0AA41QJ26"/>
<keyword evidence="1" id="KW-0812">Transmembrane</keyword>
<dbReference type="EMBL" id="JAKGSG010000054">
    <property type="protein sequence ID" value="MCF4123147.1"/>
    <property type="molecule type" value="Genomic_DNA"/>
</dbReference>
<dbReference type="SUPFAM" id="SSF58104">
    <property type="entry name" value="Methyl-accepting chemotaxis protein (MCP) signaling domain"/>
    <property type="match status" value="1"/>
</dbReference>
<reference evidence="5" key="1">
    <citation type="submission" date="2022-01" db="EMBL/GenBank/DDBJ databases">
        <title>Antribacter sp. nov., isolated from Guizhou of China.</title>
        <authorList>
            <person name="Chengliang C."/>
            <person name="Ya Z."/>
        </authorList>
    </citation>
    <scope>NUCLEOTIDE SEQUENCE</scope>
    <source>
        <strain evidence="5">KLBMP 9083</strain>
    </source>
</reference>
<dbReference type="RefSeq" id="WP_236090957.1">
    <property type="nucleotide sequence ID" value="NZ_JAKGSG010000054.1"/>
</dbReference>
<dbReference type="Gene3D" id="1.10.287.950">
    <property type="entry name" value="Methyl-accepting chemotaxis protein"/>
    <property type="match status" value="1"/>
</dbReference>
<organism evidence="5 6">
    <name type="scientific">Antribacter soli</name>
    <dbReference type="NCBI Taxonomy" id="2910976"/>
    <lineage>
        <taxon>Bacteria</taxon>
        <taxon>Bacillati</taxon>
        <taxon>Actinomycetota</taxon>
        <taxon>Actinomycetes</taxon>
        <taxon>Micrococcales</taxon>
        <taxon>Promicromonosporaceae</taxon>
        <taxon>Antribacter</taxon>
    </lineage>
</organism>
<gene>
    <name evidence="5" type="ORF">L1785_19425</name>
</gene>
<feature type="domain" description="HAMP" evidence="4">
    <location>
        <begin position="54"/>
        <end position="106"/>
    </location>
</feature>
<name>A0AA41QJ26_9MICO</name>
<keyword evidence="6" id="KW-1185">Reference proteome</keyword>
<accession>A0AA41QJ26</accession>
<evidence type="ECO:0000256" key="3">
    <source>
        <dbReference type="SAM" id="SignalP"/>
    </source>
</evidence>
<evidence type="ECO:0000313" key="5">
    <source>
        <dbReference type="EMBL" id="MCF4123147.1"/>
    </source>
</evidence>
<feature type="signal peptide" evidence="3">
    <location>
        <begin position="1"/>
        <end position="19"/>
    </location>
</feature>
<keyword evidence="3" id="KW-0732">Signal</keyword>
<proteinExistence type="predicted"/>
<sequence length="179" mass="18719">MLLVSVPVMVALAVLLTNSASDSLTAAAEREGQTVAHAVTLRLEDWLSERRESLTVLAETAALAEVARRVADGDPDARFRPEGSKELVVLGESFNAMLDTGRRVAAQVKTAGVEVVRLTTQQQRSATAQVVETMEQLTDASRQVSATAQQIADAAGNLADLAGNLETTAATAAGGSGFR</sequence>
<dbReference type="CDD" id="cd06225">
    <property type="entry name" value="HAMP"/>
    <property type="match status" value="1"/>
</dbReference>
<keyword evidence="2" id="KW-1133">Transmembrane helix</keyword>
<evidence type="ECO:0000256" key="2">
    <source>
        <dbReference type="ARBA" id="ARBA00022989"/>
    </source>
</evidence>
<keyword evidence="2" id="KW-0472">Membrane</keyword>
<evidence type="ECO:0000313" key="6">
    <source>
        <dbReference type="Proteomes" id="UP001165405"/>
    </source>
</evidence>
<evidence type="ECO:0000259" key="4">
    <source>
        <dbReference type="PROSITE" id="PS50885"/>
    </source>
</evidence>
<dbReference type="Proteomes" id="UP001165405">
    <property type="component" value="Unassembled WGS sequence"/>
</dbReference>
<protein>
    <submittedName>
        <fullName evidence="5">Methyl-accepting chemotaxis protein</fullName>
    </submittedName>
</protein>